<evidence type="ECO:0000313" key="3">
    <source>
        <dbReference type="Proteomes" id="UP000030645"/>
    </source>
</evidence>
<feature type="region of interest" description="Disordered" evidence="1">
    <location>
        <begin position="1"/>
        <end position="63"/>
    </location>
</feature>
<organism evidence="2 3">
    <name type="scientific">Morus notabilis</name>
    <dbReference type="NCBI Taxonomy" id="981085"/>
    <lineage>
        <taxon>Eukaryota</taxon>
        <taxon>Viridiplantae</taxon>
        <taxon>Streptophyta</taxon>
        <taxon>Embryophyta</taxon>
        <taxon>Tracheophyta</taxon>
        <taxon>Spermatophyta</taxon>
        <taxon>Magnoliopsida</taxon>
        <taxon>eudicotyledons</taxon>
        <taxon>Gunneridae</taxon>
        <taxon>Pentapetalae</taxon>
        <taxon>rosids</taxon>
        <taxon>fabids</taxon>
        <taxon>Rosales</taxon>
        <taxon>Moraceae</taxon>
        <taxon>Moreae</taxon>
        <taxon>Morus</taxon>
    </lineage>
</organism>
<protein>
    <submittedName>
        <fullName evidence="2">Uncharacterized protein</fullName>
    </submittedName>
</protein>
<dbReference type="Proteomes" id="UP000030645">
    <property type="component" value="Unassembled WGS sequence"/>
</dbReference>
<proteinExistence type="predicted"/>
<name>W9S8Y4_9ROSA</name>
<dbReference type="AlphaFoldDB" id="W9S8Y4"/>
<sequence>MAGIIQKIGDALHGGGQHKEEDKHKAEHHGHVGEHKSGEQYKTGHQGAEHHAFEGVSPLVKAI</sequence>
<feature type="compositionally biased region" description="Basic and acidic residues" evidence="1">
    <location>
        <begin position="17"/>
        <end position="39"/>
    </location>
</feature>
<evidence type="ECO:0000256" key="1">
    <source>
        <dbReference type="SAM" id="MobiDB-lite"/>
    </source>
</evidence>
<accession>W9S8Y4</accession>
<gene>
    <name evidence="2" type="ORF">L484_008790</name>
</gene>
<evidence type="ECO:0000313" key="2">
    <source>
        <dbReference type="EMBL" id="EXC31700.1"/>
    </source>
</evidence>
<reference evidence="3" key="1">
    <citation type="submission" date="2013-01" db="EMBL/GenBank/DDBJ databases">
        <title>Draft Genome Sequence of a Mulberry Tree, Morus notabilis C.K. Schneid.</title>
        <authorList>
            <person name="He N."/>
            <person name="Zhao S."/>
        </authorList>
    </citation>
    <scope>NUCLEOTIDE SEQUENCE</scope>
</reference>
<dbReference type="EMBL" id="KE346269">
    <property type="protein sequence ID" value="EXC31700.1"/>
    <property type="molecule type" value="Genomic_DNA"/>
</dbReference>
<keyword evidence="3" id="KW-1185">Reference proteome</keyword>